<reference evidence="3 4" key="1">
    <citation type="submission" date="2019-07" db="EMBL/GenBank/DDBJ databases">
        <title>Draft genome for Aliikangiella sp. M105.</title>
        <authorList>
            <person name="Wang G."/>
        </authorList>
    </citation>
    <scope>NUCLEOTIDE SEQUENCE [LARGE SCALE GENOMIC DNA]</scope>
    <source>
        <strain evidence="3 4">M105</strain>
    </source>
</reference>
<dbReference type="Gene3D" id="2.60.40.780">
    <property type="entry name" value="von Hippel-Lindau disease tumour suppressor, beta domain"/>
    <property type="match status" value="2"/>
</dbReference>
<evidence type="ECO:0000313" key="4">
    <source>
        <dbReference type="Proteomes" id="UP000315439"/>
    </source>
</evidence>
<evidence type="ECO:0000313" key="3">
    <source>
        <dbReference type="EMBL" id="TQV85907.1"/>
    </source>
</evidence>
<feature type="domain" description="Peptidase C-terminal archaeal/bacterial" evidence="2">
    <location>
        <begin position="468"/>
        <end position="532"/>
    </location>
</feature>
<name>A0A545U8V8_9GAMM</name>
<dbReference type="Gene3D" id="2.60.120.380">
    <property type="match status" value="1"/>
</dbReference>
<dbReference type="GO" id="GO:0006508">
    <property type="term" value="P:proteolysis"/>
    <property type="evidence" value="ECO:0007669"/>
    <property type="project" value="InterPro"/>
</dbReference>
<evidence type="ECO:0000256" key="1">
    <source>
        <dbReference type="PIRSR" id="PIRSR602169-1"/>
    </source>
</evidence>
<dbReference type="Pfam" id="PF04151">
    <property type="entry name" value="PPC"/>
    <property type="match status" value="1"/>
</dbReference>
<dbReference type="OrthoDB" id="9802683at2"/>
<dbReference type="Gene3D" id="3.40.30.160">
    <property type="entry name" value="Collagenase ColT, N-terminal domain"/>
    <property type="match status" value="1"/>
</dbReference>
<organism evidence="3 4">
    <name type="scientific">Aliikangiella coralliicola</name>
    <dbReference type="NCBI Taxonomy" id="2592383"/>
    <lineage>
        <taxon>Bacteria</taxon>
        <taxon>Pseudomonadati</taxon>
        <taxon>Pseudomonadota</taxon>
        <taxon>Gammaproteobacteria</taxon>
        <taxon>Oceanospirillales</taxon>
        <taxon>Pleioneaceae</taxon>
        <taxon>Aliikangiella</taxon>
    </lineage>
</organism>
<dbReference type="Gene3D" id="3.40.390.10">
    <property type="entry name" value="Collagenase (Catalytic Domain)"/>
    <property type="match status" value="1"/>
</dbReference>
<sequence>MKTHLIRNKATKQFRCKLMILILVLLTGVLSGSSFATVKKSPPTTALKNNLSKPGSHIHKAISSHLNDAVSLYASENILRYHYNCGSKISIRSESYISAVNLQAVCDELVSEEARFHNLMKTDQQPLTGDTNATVEIVAFKDYASYQYNGALMFGIDTNNGGMYLEGDPTVPGNQARYITYITDDGSNWWIMNLSHEFNHYLDGRFNMEGNFSTYMSSSNNVVFWLEGSAEYIAWVDWPYDYIRELAGTAAMSLSDVVNTTYDHDVGRVYQWGYLGVAFLFERHPEALDSILSYFRAGDYSAYNNFIQNFAYQNNSEWYQWLNCTATYHDSVNKECWDHTPGDGGGDVDASCSTLGPYSGRTSTLTSISIENLSDKNFQIRWLQTDGTLYSNVYDSNFQPGETWTHSSYIGDKWVITDLQGSCMKLITTEKDGVYTIGDGNSGGDKDTELTKGNEVIFNAATGSERAFFIKAPADATEISFTIAANNGDADLYVKKGSKPTKSSYGCKSDSPDSNETCTIGNGEGTYYALVSAYSAFNNLTITADFQIDNNDDLKPDASCALEGQSYTRNGSQTQFTINNNSSSNLKIQWLQADGSRYHKIYNGNFAPGESWNKTSYTGDRWVVMDQSGQCMRVYTVTSNASFNIINDGNVMQGCEGGIQSYPSSWPNSWYYTRLCSSGTGVPIISSNKASNASLERTAYLLDGVMQTVDSRVVPKMITNGFRHAVMGRYPYELTTQLPEYSHLDSSYWDERARGLGGMPSVPLGSSAEENAMCYSDDRYLGEDITIHEFAHSLHLLGLDYVFPGFSSQLQSAYANARRYNLWGAGHYAMTDYKEYWAEGVQSFFNSNMGGGPNTRSALQSRDPTLYGIVYNIFGDSPFYRTCP</sequence>
<dbReference type="InterPro" id="IPR037140">
    <property type="entry name" value="VHL_beta_dom_sf"/>
</dbReference>
<dbReference type="Pfam" id="PF01752">
    <property type="entry name" value="Peptidase_M9"/>
    <property type="match status" value="1"/>
</dbReference>
<dbReference type="Proteomes" id="UP000315439">
    <property type="component" value="Unassembled WGS sequence"/>
</dbReference>
<dbReference type="InterPro" id="IPR007280">
    <property type="entry name" value="Peptidase_C_arc/bac"/>
</dbReference>
<keyword evidence="4" id="KW-1185">Reference proteome</keyword>
<proteinExistence type="predicted"/>
<comment type="caution">
    <text evidence="3">The sequence shown here is derived from an EMBL/GenBank/DDBJ whole genome shotgun (WGS) entry which is preliminary data.</text>
</comment>
<feature type="active site" evidence="1">
    <location>
        <position position="197"/>
    </location>
</feature>
<gene>
    <name evidence="3" type="ORF">FLL46_18465</name>
</gene>
<accession>A0A545U8V8</accession>
<dbReference type="AlphaFoldDB" id="A0A545U8V8"/>
<evidence type="ECO:0000259" key="2">
    <source>
        <dbReference type="Pfam" id="PF04151"/>
    </source>
</evidence>
<dbReference type="EMBL" id="VIKS01000011">
    <property type="protein sequence ID" value="TQV85907.1"/>
    <property type="molecule type" value="Genomic_DNA"/>
</dbReference>
<dbReference type="SUPFAM" id="SSF55486">
    <property type="entry name" value="Metalloproteases ('zincins'), catalytic domain"/>
    <property type="match status" value="1"/>
</dbReference>
<dbReference type="GO" id="GO:0008270">
    <property type="term" value="F:zinc ion binding"/>
    <property type="evidence" value="ECO:0007669"/>
    <property type="project" value="InterPro"/>
</dbReference>
<dbReference type="GO" id="GO:0004222">
    <property type="term" value="F:metalloendopeptidase activity"/>
    <property type="evidence" value="ECO:0007669"/>
    <property type="project" value="InterPro"/>
</dbReference>
<dbReference type="GO" id="GO:0005576">
    <property type="term" value="C:extracellular region"/>
    <property type="evidence" value="ECO:0007669"/>
    <property type="project" value="InterPro"/>
</dbReference>
<dbReference type="PRINTS" id="PR00931">
    <property type="entry name" value="MICOLLPTASE"/>
</dbReference>
<dbReference type="Gene3D" id="1.10.390.20">
    <property type="match status" value="1"/>
</dbReference>
<dbReference type="InterPro" id="IPR002169">
    <property type="entry name" value="Peptidase_M9A/M9B"/>
</dbReference>
<dbReference type="InterPro" id="IPR024079">
    <property type="entry name" value="MetalloPept_cat_dom_sf"/>
</dbReference>
<protein>
    <recommendedName>
        <fullName evidence="2">Peptidase C-terminal archaeal/bacterial domain-containing protein</fullName>
    </recommendedName>
</protein>